<dbReference type="GO" id="GO:0005524">
    <property type="term" value="F:ATP binding"/>
    <property type="evidence" value="ECO:0007669"/>
    <property type="project" value="UniProtKB-KW"/>
</dbReference>
<dbReference type="InterPro" id="IPR003593">
    <property type="entry name" value="AAA+_ATPase"/>
</dbReference>
<dbReference type="PANTHER" id="PTHR42781:SF1">
    <property type="entry name" value="THIAMINE IMPORT ATP-BINDING PROTEIN THIQ"/>
    <property type="match status" value="1"/>
</dbReference>
<reference evidence="9 10" key="1">
    <citation type="journal article" date="2016" name="Int. J. Syst. Evol. Microbiol.">
        <title>Paraphotobacterium marinum gen. nov., sp. nov., a member of the family Vibrionaceae, isolated from surface seawater.</title>
        <authorList>
            <person name="Huang Z."/>
            <person name="Dong C."/>
            <person name="Shao Z."/>
        </authorList>
    </citation>
    <scope>NUCLEOTIDE SEQUENCE [LARGE SCALE GENOMIC DNA]</scope>
    <source>
        <strain evidence="9 10">NSCS20N07D</strain>
    </source>
</reference>
<name>A0A220VDJ7_9GAMM</name>
<evidence type="ECO:0000256" key="6">
    <source>
        <dbReference type="ARBA" id="ARBA00022967"/>
    </source>
</evidence>
<dbReference type="OrthoDB" id="9802264at2"/>
<feature type="domain" description="ABC transporter" evidence="8">
    <location>
        <begin position="2"/>
        <end position="230"/>
    </location>
</feature>
<evidence type="ECO:0000313" key="9">
    <source>
        <dbReference type="EMBL" id="ASK78296.1"/>
    </source>
</evidence>
<dbReference type="PROSITE" id="PS50893">
    <property type="entry name" value="ABC_TRANSPORTER_2"/>
    <property type="match status" value="1"/>
</dbReference>
<accession>A0A220VDJ7</accession>
<dbReference type="InterPro" id="IPR027417">
    <property type="entry name" value="P-loop_NTPase"/>
</dbReference>
<keyword evidence="6" id="KW-1278">Translocase</keyword>
<keyword evidence="5 9" id="KW-0067">ATP-binding</keyword>
<evidence type="ECO:0000256" key="7">
    <source>
        <dbReference type="ARBA" id="ARBA00023136"/>
    </source>
</evidence>
<keyword evidence="1" id="KW-0813">Transport</keyword>
<keyword evidence="3" id="KW-0997">Cell inner membrane</keyword>
<evidence type="ECO:0000313" key="10">
    <source>
        <dbReference type="Proteomes" id="UP000242175"/>
    </source>
</evidence>
<organism evidence="9 10">
    <name type="scientific">Paraphotobacterium marinum</name>
    <dbReference type="NCBI Taxonomy" id="1755811"/>
    <lineage>
        <taxon>Bacteria</taxon>
        <taxon>Pseudomonadati</taxon>
        <taxon>Pseudomonadota</taxon>
        <taxon>Gammaproteobacteria</taxon>
        <taxon>Vibrionales</taxon>
        <taxon>Vibrionaceae</taxon>
        <taxon>Paraphotobacterium</taxon>
    </lineage>
</organism>
<dbReference type="EMBL" id="CP022355">
    <property type="protein sequence ID" value="ASK78296.1"/>
    <property type="molecule type" value="Genomic_DNA"/>
</dbReference>
<dbReference type="Gene3D" id="3.40.50.300">
    <property type="entry name" value="P-loop containing nucleotide triphosphate hydrolases"/>
    <property type="match status" value="1"/>
</dbReference>
<evidence type="ECO:0000256" key="4">
    <source>
        <dbReference type="ARBA" id="ARBA00022741"/>
    </source>
</evidence>
<evidence type="ECO:0000256" key="2">
    <source>
        <dbReference type="ARBA" id="ARBA00022475"/>
    </source>
</evidence>
<evidence type="ECO:0000256" key="1">
    <source>
        <dbReference type="ARBA" id="ARBA00022448"/>
    </source>
</evidence>
<evidence type="ECO:0000259" key="8">
    <source>
        <dbReference type="PROSITE" id="PS50893"/>
    </source>
</evidence>
<dbReference type="GO" id="GO:0016887">
    <property type="term" value="F:ATP hydrolysis activity"/>
    <property type="evidence" value="ECO:0007669"/>
    <property type="project" value="InterPro"/>
</dbReference>
<keyword evidence="7" id="KW-0472">Membrane</keyword>
<dbReference type="Pfam" id="PF00005">
    <property type="entry name" value="ABC_tran"/>
    <property type="match status" value="1"/>
</dbReference>
<evidence type="ECO:0000256" key="5">
    <source>
        <dbReference type="ARBA" id="ARBA00022840"/>
    </source>
</evidence>
<dbReference type="Proteomes" id="UP000242175">
    <property type="component" value="Chromosome large"/>
</dbReference>
<dbReference type="KEGG" id="pmai:CF386_04330"/>
<dbReference type="PANTHER" id="PTHR42781">
    <property type="entry name" value="SPERMIDINE/PUTRESCINE IMPORT ATP-BINDING PROTEIN POTA"/>
    <property type="match status" value="1"/>
</dbReference>
<dbReference type="SMART" id="SM00382">
    <property type="entry name" value="AAA"/>
    <property type="match status" value="1"/>
</dbReference>
<keyword evidence="2" id="KW-1003">Cell membrane</keyword>
<gene>
    <name evidence="9" type="ORF">CF386_04330</name>
</gene>
<dbReference type="InterPro" id="IPR050093">
    <property type="entry name" value="ABC_SmlMolc_Importer"/>
</dbReference>
<dbReference type="PROSITE" id="PS00211">
    <property type="entry name" value="ABC_TRANSPORTER_1"/>
    <property type="match status" value="1"/>
</dbReference>
<sequence length="234" mass="26714">MLQIKNLKFKFNNEIFQYSLTANHGEILSILGKSGAGKSTLLNLINGLLEPMEGEIIFDGQNITMLRPHERPVSTLFQQDNLFNHLSNYKNIALGISSKLKLSNNQHKELHMMAQRLGIEKLLNKKPGQLSGGQQQRVAIARCLLRETKILLLDEPFASLEPSLRGNLLNLIKFLAKERNWIVFMVSHFPQDAEKISDTILFIHDREILLNGRTSKILNNTTNQHLANYLDNYK</sequence>
<dbReference type="InterPro" id="IPR003439">
    <property type="entry name" value="ABC_transporter-like_ATP-bd"/>
</dbReference>
<dbReference type="RefSeq" id="WP_089073204.1">
    <property type="nucleotide sequence ID" value="NZ_CBCSAM010000011.1"/>
</dbReference>
<protein>
    <submittedName>
        <fullName evidence="9">Thiamine ABC transporter ATP-binding protein</fullName>
    </submittedName>
</protein>
<dbReference type="SUPFAM" id="SSF52540">
    <property type="entry name" value="P-loop containing nucleoside triphosphate hydrolases"/>
    <property type="match status" value="1"/>
</dbReference>
<dbReference type="AlphaFoldDB" id="A0A220VDJ7"/>
<dbReference type="InterPro" id="IPR017871">
    <property type="entry name" value="ABC_transporter-like_CS"/>
</dbReference>
<evidence type="ECO:0000256" key="3">
    <source>
        <dbReference type="ARBA" id="ARBA00022519"/>
    </source>
</evidence>
<keyword evidence="4" id="KW-0547">Nucleotide-binding</keyword>
<proteinExistence type="predicted"/>
<keyword evidence="10" id="KW-1185">Reference proteome</keyword>